<name>A0A7W2A808_9BACL</name>
<dbReference type="AlphaFoldDB" id="A0A7W2A808"/>
<proteinExistence type="predicted"/>
<protein>
    <submittedName>
        <fullName evidence="1">Uncharacterized protein</fullName>
    </submittedName>
</protein>
<accession>A0A7W2A808</accession>
<dbReference type="RefSeq" id="WP_181752335.1">
    <property type="nucleotide sequence ID" value="NZ_JACEIQ010000012.1"/>
</dbReference>
<gene>
    <name evidence="1" type="ORF">H1191_12310</name>
</gene>
<evidence type="ECO:0000313" key="1">
    <source>
        <dbReference type="EMBL" id="MBA4495091.1"/>
    </source>
</evidence>
<keyword evidence="2" id="KW-1185">Reference proteome</keyword>
<dbReference type="Proteomes" id="UP000535491">
    <property type="component" value="Unassembled WGS sequence"/>
</dbReference>
<organism evidence="1 2">
    <name type="scientific">Paenactinomyces guangxiensis</name>
    <dbReference type="NCBI Taxonomy" id="1490290"/>
    <lineage>
        <taxon>Bacteria</taxon>
        <taxon>Bacillati</taxon>
        <taxon>Bacillota</taxon>
        <taxon>Bacilli</taxon>
        <taxon>Bacillales</taxon>
        <taxon>Thermoactinomycetaceae</taxon>
        <taxon>Paenactinomyces</taxon>
    </lineage>
</organism>
<comment type="caution">
    <text evidence="1">The sequence shown here is derived from an EMBL/GenBank/DDBJ whole genome shotgun (WGS) entry which is preliminary data.</text>
</comment>
<reference evidence="1 2" key="1">
    <citation type="submission" date="2020-07" db="EMBL/GenBank/DDBJ databases">
        <authorList>
            <person name="Feng H."/>
        </authorList>
    </citation>
    <scope>NUCLEOTIDE SEQUENCE [LARGE SCALE GENOMIC DNA]</scope>
    <source>
        <strain evidence="2">s-10</strain>
    </source>
</reference>
<evidence type="ECO:0000313" key="2">
    <source>
        <dbReference type="Proteomes" id="UP000535491"/>
    </source>
</evidence>
<dbReference type="EMBL" id="JACEIQ010000012">
    <property type="protein sequence ID" value="MBA4495091.1"/>
    <property type="molecule type" value="Genomic_DNA"/>
</dbReference>
<sequence length="109" mass="12229">MSIEHTIHGKFNVDQIINELKAVGVSPLIISGYRHETEPDYYATLIFTLNDESEKPTVDQVAAAHVPTIPMTWDEQLKAELQAAADWTGVRDALIKWIQPKIDSSKTPE</sequence>